<keyword evidence="1" id="KW-0805">Transcription regulation</keyword>
<dbReference type="Gene3D" id="2.60.40.820">
    <property type="entry name" value="Transcription factor, T-box"/>
    <property type="match status" value="1"/>
</dbReference>
<evidence type="ECO:0000256" key="2">
    <source>
        <dbReference type="ARBA" id="ARBA00023125"/>
    </source>
</evidence>
<keyword evidence="4 5" id="KW-0539">Nucleus</keyword>
<comment type="subcellular location">
    <subcellularLocation>
        <location evidence="5">Nucleus</location>
    </subcellularLocation>
</comment>
<dbReference type="GO" id="GO:0000981">
    <property type="term" value="F:DNA-binding transcription factor activity, RNA polymerase II-specific"/>
    <property type="evidence" value="ECO:0007669"/>
    <property type="project" value="TreeGrafter"/>
</dbReference>
<dbReference type="OrthoDB" id="7442607at2759"/>
<organism evidence="8 9">
    <name type="scientific">Mizuhopecten yessoensis</name>
    <name type="common">Japanese scallop</name>
    <name type="synonym">Patinopecten yessoensis</name>
    <dbReference type="NCBI Taxonomy" id="6573"/>
    <lineage>
        <taxon>Eukaryota</taxon>
        <taxon>Metazoa</taxon>
        <taxon>Spiralia</taxon>
        <taxon>Lophotrochozoa</taxon>
        <taxon>Mollusca</taxon>
        <taxon>Bivalvia</taxon>
        <taxon>Autobranchia</taxon>
        <taxon>Pteriomorphia</taxon>
        <taxon>Pectinida</taxon>
        <taxon>Pectinoidea</taxon>
        <taxon>Pectinidae</taxon>
        <taxon>Mizuhopecten</taxon>
    </lineage>
</organism>
<feature type="domain" description="T-box" evidence="7">
    <location>
        <begin position="1"/>
        <end position="147"/>
    </location>
</feature>
<dbReference type="PANTHER" id="PTHR11267:SF181">
    <property type="entry name" value="OPTOMOTOR-BLIND PROTEIN"/>
    <property type="match status" value="1"/>
</dbReference>
<reference evidence="8 9" key="1">
    <citation type="journal article" date="2017" name="Nat. Ecol. Evol.">
        <title>Scallop genome provides insights into evolution of bilaterian karyotype and development.</title>
        <authorList>
            <person name="Wang S."/>
            <person name="Zhang J."/>
            <person name="Jiao W."/>
            <person name="Li J."/>
            <person name="Xun X."/>
            <person name="Sun Y."/>
            <person name="Guo X."/>
            <person name="Huan P."/>
            <person name="Dong B."/>
            <person name="Zhang L."/>
            <person name="Hu X."/>
            <person name="Sun X."/>
            <person name="Wang J."/>
            <person name="Zhao C."/>
            <person name="Wang Y."/>
            <person name="Wang D."/>
            <person name="Huang X."/>
            <person name="Wang R."/>
            <person name="Lv J."/>
            <person name="Li Y."/>
            <person name="Zhang Z."/>
            <person name="Liu B."/>
            <person name="Lu W."/>
            <person name="Hui Y."/>
            <person name="Liang J."/>
            <person name="Zhou Z."/>
            <person name="Hou R."/>
            <person name="Li X."/>
            <person name="Liu Y."/>
            <person name="Li H."/>
            <person name="Ning X."/>
            <person name="Lin Y."/>
            <person name="Zhao L."/>
            <person name="Xing Q."/>
            <person name="Dou J."/>
            <person name="Li Y."/>
            <person name="Mao J."/>
            <person name="Guo H."/>
            <person name="Dou H."/>
            <person name="Li T."/>
            <person name="Mu C."/>
            <person name="Jiang W."/>
            <person name="Fu Q."/>
            <person name="Fu X."/>
            <person name="Miao Y."/>
            <person name="Liu J."/>
            <person name="Yu Q."/>
            <person name="Li R."/>
            <person name="Liao H."/>
            <person name="Li X."/>
            <person name="Kong Y."/>
            <person name="Jiang Z."/>
            <person name="Chourrout D."/>
            <person name="Li R."/>
            <person name="Bao Z."/>
        </authorList>
    </citation>
    <scope>NUCLEOTIDE SEQUENCE [LARGE SCALE GENOMIC DNA]</scope>
    <source>
        <strain evidence="8 9">PY_sf001</strain>
    </source>
</reference>
<comment type="caution">
    <text evidence="8">The sequence shown here is derived from an EMBL/GenBank/DDBJ whole genome shotgun (WGS) entry which is preliminary data.</text>
</comment>
<dbReference type="SUPFAM" id="SSF49417">
    <property type="entry name" value="p53-like transcription factors"/>
    <property type="match status" value="1"/>
</dbReference>
<sequence>MYPRVEVTVEGLNASSMYSIGMTVIPVDDKRYKYKDNVWSAVGKSGINHPITPYKHPISPATGSYWTKDILSFGHVKLSNHLGPNKICLESMHKYLIQINVVHHSRDDHLYSFILPGTDFIALTAYLNENITRLKISHNPFARAFKNKKISSLMFFHTGKPGLVFRARLSLTESGMLPIKSRETPHVSYESTSSSGNSVMDGSMNHSLSSAGDIMRRKFMEGTTGGNGCLPMMCLLTSSGLYYQSLPYYRQDDRLTGPAIQSTYANKYMV</sequence>
<dbReference type="CDD" id="cd00182">
    <property type="entry name" value="T-box"/>
    <property type="match status" value="1"/>
</dbReference>
<dbReference type="GO" id="GO:0000785">
    <property type="term" value="C:chromatin"/>
    <property type="evidence" value="ECO:0007669"/>
    <property type="project" value="TreeGrafter"/>
</dbReference>
<dbReference type="SMART" id="SM00425">
    <property type="entry name" value="TBOX"/>
    <property type="match status" value="1"/>
</dbReference>
<dbReference type="PRINTS" id="PR00937">
    <property type="entry name" value="TBOX"/>
</dbReference>
<dbReference type="GO" id="GO:0005634">
    <property type="term" value="C:nucleus"/>
    <property type="evidence" value="ECO:0007669"/>
    <property type="project" value="UniProtKB-SubCell"/>
</dbReference>
<evidence type="ECO:0000256" key="1">
    <source>
        <dbReference type="ARBA" id="ARBA00023015"/>
    </source>
</evidence>
<keyword evidence="2 5" id="KW-0238">DNA-binding</keyword>
<feature type="compositionally biased region" description="Polar residues" evidence="6">
    <location>
        <begin position="189"/>
        <end position="202"/>
    </location>
</feature>
<protein>
    <submittedName>
        <fullName evidence="8">T-box transcription factor TBX5-A</fullName>
    </submittedName>
</protein>
<dbReference type="GO" id="GO:0045893">
    <property type="term" value="P:positive regulation of DNA-templated transcription"/>
    <property type="evidence" value="ECO:0007669"/>
    <property type="project" value="InterPro"/>
</dbReference>
<evidence type="ECO:0000313" key="9">
    <source>
        <dbReference type="Proteomes" id="UP000242188"/>
    </source>
</evidence>
<dbReference type="Pfam" id="PF00907">
    <property type="entry name" value="T-box"/>
    <property type="match status" value="1"/>
</dbReference>
<evidence type="ECO:0000256" key="3">
    <source>
        <dbReference type="ARBA" id="ARBA00023163"/>
    </source>
</evidence>
<dbReference type="InterPro" id="IPR001699">
    <property type="entry name" value="TF_T-box"/>
</dbReference>
<dbReference type="GO" id="GO:0001708">
    <property type="term" value="P:cell fate specification"/>
    <property type="evidence" value="ECO:0007669"/>
    <property type="project" value="TreeGrafter"/>
</dbReference>
<proteinExistence type="predicted"/>
<evidence type="ECO:0000256" key="4">
    <source>
        <dbReference type="ARBA" id="ARBA00023242"/>
    </source>
</evidence>
<evidence type="ECO:0000259" key="7">
    <source>
        <dbReference type="PROSITE" id="PS50252"/>
    </source>
</evidence>
<evidence type="ECO:0000256" key="5">
    <source>
        <dbReference type="PROSITE-ProRule" id="PRU00201"/>
    </source>
</evidence>
<dbReference type="AlphaFoldDB" id="A0A210QG18"/>
<keyword evidence="9" id="KW-1185">Reference proteome</keyword>
<comment type="caution">
    <text evidence="5">Lacks conserved residue(s) required for the propagation of feature annotation.</text>
</comment>
<name>A0A210QG18_MIZYE</name>
<gene>
    <name evidence="8" type="ORF">KP79_PYT13078</name>
</gene>
<accession>A0A210QG18</accession>
<dbReference type="Proteomes" id="UP000242188">
    <property type="component" value="Unassembled WGS sequence"/>
</dbReference>
<dbReference type="InterPro" id="IPR046360">
    <property type="entry name" value="T-box_DNA-bd"/>
</dbReference>
<dbReference type="InterPro" id="IPR036960">
    <property type="entry name" value="T-box_sf"/>
</dbReference>
<evidence type="ECO:0000313" key="8">
    <source>
        <dbReference type="EMBL" id="OWF47649.1"/>
    </source>
</evidence>
<dbReference type="EMBL" id="NEDP02003836">
    <property type="protein sequence ID" value="OWF47649.1"/>
    <property type="molecule type" value="Genomic_DNA"/>
</dbReference>
<evidence type="ECO:0000256" key="6">
    <source>
        <dbReference type="SAM" id="MobiDB-lite"/>
    </source>
</evidence>
<dbReference type="PANTHER" id="PTHR11267">
    <property type="entry name" value="T-BOX PROTEIN-RELATED"/>
    <property type="match status" value="1"/>
</dbReference>
<dbReference type="PROSITE" id="PS50252">
    <property type="entry name" value="TBOX_3"/>
    <property type="match status" value="1"/>
</dbReference>
<feature type="region of interest" description="Disordered" evidence="6">
    <location>
        <begin position="182"/>
        <end position="202"/>
    </location>
</feature>
<keyword evidence="3" id="KW-0804">Transcription</keyword>
<dbReference type="GO" id="GO:0000978">
    <property type="term" value="F:RNA polymerase II cis-regulatory region sequence-specific DNA binding"/>
    <property type="evidence" value="ECO:0007669"/>
    <property type="project" value="InterPro"/>
</dbReference>
<dbReference type="InterPro" id="IPR008967">
    <property type="entry name" value="p53-like_TF_DNA-bd_sf"/>
</dbReference>